<dbReference type="Gene3D" id="1.50.10.150">
    <property type="entry name" value="Voltage-dependent anion channel"/>
    <property type="match status" value="1"/>
</dbReference>
<name>A0A037ZIQ3_9RHOB</name>
<evidence type="ECO:0000256" key="5">
    <source>
        <dbReference type="SAM" id="Phobius"/>
    </source>
</evidence>
<evidence type="ECO:0000256" key="4">
    <source>
        <dbReference type="ARBA" id="ARBA00023136"/>
    </source>
</evidence>
<dbReference type="Pfam" id="PF03595">
    <property type="entry name" value="SLAC1"/>
    <property type="match status" value="1"/>
</dbReference>
<keyword evidence="7" id="KW-1185">Reference proteome</keyword>
<feature type="transmembrane region" description="Helical" evidence="5">
    <location>
        <begin position="105"/>
        <end position="130"/>
    </location>
</feature>
<dbReference type="InterPro" id="IPR004695">
    <property type="entry name" value="SLAC1/Mae1/Ssu1/TehA"/>
</dbReference>
<sequence length="319" mass="33780">MQRTGFATQTPPALFPSIFGGLGLGLAWHRAVDVFGISRGVGDMLFGMAVALFAFSLFAYVVKVARRPGVLMDEMPVLPGRAGMTALILCFYLTSAGLVPIAPRIAILLLSVGLVGHFGFLVLFAIWWRGAPAEARGLNPSWHLHFVGFILADLSLIPLGFQGLALIIFWITLPIAVAIWALSAWQLTRNVPPAPLRPMLAIHLAPVSLMGTNALLLGYLPLALVFVGFGWLVLVGLLICTRWITTAGFSPLWGAFTFPLAAFASLNLLLAAALQSGGLRVAGGVLLVAATLVVVPILAKVMQAWAKGGLGVKTNAARV</sequence>
<dbReference type="Proteomes" id="UP000026249">
    <property type="component" value="Unassembled WGS sequence"/>
</dbReference>
<evidence type="ECO:0008006" key="8">
    <source>
        <dbReference type="Google" id="ProtNLM"/>
    </source>
</evidence>
<dbReference type="STRING" id="1454373.ACMU_11925"/>
<comment type="subcellular location">
    <subcellularLocation>
        <location evidence="1">Membrane</location>
        <topology evidence="1">Multi-pass membrane protein</topology>
    </subcellularLocation>
</comment>
<dbReference type="InterPro" id="IPR052951">
    <property type="entry name" value="Tellurite_res_ion_channel"/>
</dbReference>
<dbReference type="PANTHER" id="PTHR37955">
    <property type="entry name" value="TELLURITE RESISTANCE PROTEIN TEHA"/>
    <property type="match status" value="1"/>
</dbReference>
<dbReference type="CDD" id="cd09322">
    <property type="entry name" value="TDT_TehA_like"/>
    <property type="match status" value="1"/>
</dbReference>
<gene>
    <name evidence="6" type="ORF">ACMU_11925</name>
</gene>
<dbReference type="PANTHER" id="PTHR37955:SF1">
    <property type="entry name" value="DEP DOMAIN-CONTAINING PROTEIN"/>
    <property type="match status" value="1"/>
</dbReference>
<keyword evidence="3 5" id="KW-1133">Transmembrane helix</keyword>
<dbReference type="GO" id="GO:0046583">
    <property type="term" value="F:monoatomic cation efflux transmembrane transporter activity"/>
    <property type="evidence" value="ECO:0007669"/>
    <property type="project" value="TreeGrafter"/>
</dbReference>
<evidence type="ECO:0000256" key="3">
    <source>
        <dbReference type="ARBA" id="ARBA00022989"/>
    </source>
</evidence>
<dbReference type="GO" id="GO:0005886">
    <property type="term" value="C:plasma membrane"/>
    <property type="evidence" value="ECO:0007669"/>
    <property type="project" value="TreeGrafter"/>
</dbReference>
<feature type="transmembrane region" description="Helical" evidence="5">
    <location>
        <begin position="142"/>
        <end position="161"/>
    </location>
</feature>
<organism evidence="6 7">
    <name type="scientific">Actibacterium mucosum KCTC 23349</name>
    <dbReference type="NCBI Taxonomy" id="1454373"/>
    <lineage>
        <taxon>Bacteria</taxon>
        <taxon>Pseudomonadati</taxon>
        <taxon>Pseudomonadota</taxon>
        <taxon>Alphaproteobacteria</taxon>
        <taxon>Rhodobacterales</taxon>
        <taxon>Roseobacteraceae</taxon>
        <taxon>Actibacterium</taxon>
    </lineage>
</organism>
<dbReference type="RefSeq" id="WP_051588243.1">
    <property type="nucleotide sequence ID" value="NZ_JFKE01000004.1"/>
</dbReference>
<reference evidence="6 7" key="1">
    <citation type="submission" date="2014-03" db="EMBL/GenBank/DDBJ databases">
        <title>Draft Genome Sequence of Actibacterium mucosum KCTC 23349, a Marine Alphaproteobacterium with Complex Ionic Requirements Isolated from Mediterranean Seawater at Malvarrosa Beach, Valencia, Spain.</title>
        <authorList>
            <person name="Arahal D.R."/>
            <person name="Shao Z."/>
            <person name="Lai Q."/>
            <person name="Pujalte M.J."/>
        </authorList>
    </citation>
    <scope>NUCLEOTIDE SEQUENCE [LARGE SCALE GENOMIC DNA]</scope>
    <source>
        <strain evidence="6 7">KCTC 23349</strain>
    </source>
</reference>
<evidence type="ECO:0000313" key="6">
    <source>
        <dbReference type="EMBL" id="KAJ55397.1"/>
    </source>
</evidence>
<dbReference type="InterPro" id="IPR038665">
    <property type="entry name" value="Voltage-dep_anion_channel_sf"/>
</dbReference>
<feature type="transmembrane region" description="Helical" evidence="5">
    <location>
        <begin position="44"/>
        <end position="62"/>
    </location>
</feature>
<feature type="transmembrane region" description="Helical" evidence="5">
    <location>
        <begin position="12"/>
        <end position="32"/>
    </location>
</feature>
<dbReference type="OrthoDB" id="7835091at2"/>
<keyword evidence="4 5" id="KW-0472">Membrane</keyword>
<feature type="transmembrane region" description="Helical" evidence="5">
    <location>
        <begin position="82"/>
        <end position="99"/>
    </location>
</feature>
<accession>A0A037ZIQ3</accession>
<feature type="transmembrane region" description="Helical" evidence="5">
    <location>
        <begin position="222"/>
        <end position="240"/>
    </location>
</feature>
<evidence type="ECO:0000256" key="1">
    <source>
        <dbReference type="ARBA" id="ARBA00004141"/>
    </source>
</evidence>
<feature type="transmembrane region" description="Helical" evidence="5">
    <location>
        <begin position="167"/>
        <end position="187"/>
    </location>
</feature>
<proteinExistence type="predicted"/>
<dbReference type="AlphaFoldDB" id="A0A037ZIQ3"/>
<dbReference type="EMBL" id="JFKE01000004">
    <property type="protein sequence ID" value="KAJ55397.1"/>
    <property type="molecule type" value="Genomic_DNA"/>
</dbReference>
<evidence type="ECO:0000313" key="7">
    <source>
        <dbReference type="Proteomes" id="UP000026249"/>
    </source>
</evidence>
<feature type="transmembrane region" description="Helical" evidence="5">
    <location>
        <begin position="252"/>
        <end position="273"/>
    </location>
</feature>
<feature type="transmembrane region" description="Helical" evidence="5">
    <location>
        <begin position="279"/>
        <end position="299"/>
    </location>
</feature>
<protein>
    <recommendedName>
        <fullName evidence="8">Tellurium resistance protein</fullName>
    </recommendedName>
</protein>
<comment type="caution">
    <text evidence="6">The sequence shown here is derived from an EMBL/GenBank/DDBJ whole genome shotgun (WGS) entry which is preliminary data.</text>
</comment>
<evidence type="ECO:0000256" key="2">
    <source>
        <dbReference type="ARBA" id="ARBA00022692"/>
    </source>
</evidence>
<keyword evidence="2 5" id="KW-0812">Transmembrane</keyword>